<evidence type="ECO:0000259" key="3">
    <source>
        <dbReference type="PROSITE" id="PS51186"/>
    </source>
</evidence>
<evidence type="ECO:0000256" key="2">
    <source>
        <dbReference type="ARBA" id="ARBA00023315"/>
    </source>
</evidence>
<dbReference type="Proteomes" id="UP000291144">
    <property type="component" value="Unassembled WGS sequence"/>
</dbReference>
<dbReference type="InterPro" id="IPR000182">
    <property type="entry name" value="GNAT_dom"/>
</dbReference>
<dbReference type="GO" id="GO:0016747">
    <property type="term" value="F:acyltransferase activity, transferring groups other than amino-acyl groups"/>
    <property type="evidence" value="ECO:0007669"/>
    <property type="project" value="InterPro"/>
</dbReference>
<protein>
    <submittedName>
        <fullName evidence="4">N-acetyltransferase</fullName>
    </submittedName>
</protein>
<organism evidence="4 5">
    <name type="scientific">Kribbella pittospori</name>
    <dbReference type="NCBI Taxonomy" id="722689"/>
    <lineage>
        <taxon>Bacteria</taxon>
        <taxon>Bacillati</taxon>
        <taxon>Actinomycetota</taxon>
        <taxon>Actinomycetes</taxon>
        <taxon>Propionibacteriales</taxon>
        <taxon>Kribbellaceae</taxon>
        <taxon>Kribbella</taxon>
    </lineage>
</organism>
<reference evidence="4 5" key="1">
    <citation type="submission" date="2019-02" db="EMBL/GenBank/DDBJ databases">
        <title>Kribbella capetownensis sp. nov. and Kribbella speibonae sp. nov., isolated from soil.</title>
        <authorList>
            <person name="Curtis S.M."/>
            <person name="Norton I."/>
            <person name="Everest G.J."/>
            <person name="Meyers P.R."/>
        </authorList>
    </citation>
    <scope>NUCLEOTIDE SEQUENCE [LARGE SCALE GENOMIC DNA]</scope>
    <source>
        <strain evidence="4 5">NRRL B-24813</strain>
    </source>
</reference>
<proteinExistence type="predicted"/>
<dbReference type="SUPFAM" id="SSF55729">
    <property type="entry name" value="Acyl-CoA N-acyltransferases (Nat)"/>
    <property type="match status" value="1"/>
</dbReference>
<dbReference type="InterPro" id="IPR016181">
    <property type="entry name" value="Acyl_CoA_acyltransferase"/>
</dbReference>
<dbReference type="PANTHER" id="PTHR43877">
    <property type="entry name" value="AMINOALKYLPHOSPHONATE N-ACETYLTRANSFERASE-RELATED-RELATED"/>
    <property type="match status" value="1"/>
</dbReference>
<keyword evidence="5" id="KW-1185">Reference proteome</keyword>
<sequence length="188" mass="20169">MWGVEAVLRVAVRADGPAVAELARSSVRELFPAYYDSAQTASAAEHITTLDTALIDDGTYYVHEAGGEIVACGGWSRRNKLFNASTAGADARLLDPATEPARIRAMFVRSDWTRRGLGRAILDACTDAARAEGFTQLALMATLPGVPLYKAFGFTEVESAELPMPDGVVLDAVAMERPVDLLVKEKPV</sequence>
<dbReference type="Pfam" id="PF00583">
    <property type="entry name" value="Acetyltransf_1"/>
    <property type="match status" value="1"/>
</dbReference>
<dbReference type="Gene3D" id="3.40.630.30">
    <property type="match status" value="1"/>
</dbReference>
<accession>A0A4R0KGW9</accession>
<comment type="caution">
    <text evidence="4">The sequence shown here is derived from an EMBL/GenBank/DDBJ whole genome shotgun (WGS) entry which is preliminary data.</text>
</comment>
<dbReference type="PROSITE" id="PS51186">
    <property type="entry name" value="GNAT"/>
    <property type="match status" value="1"/>
</dbReference>
<evidence type="ECO:0000313" key="5">
    <source>
        <dbReference type="Proteomes" id="UP000291144"/>
    </source>
</evidence>
<dbReference type="AlphaFoldDB" id="A0A4R0KGW9"/>
<dbReference type="CDD" id="cd04301">
    <property type="entry name" value="NAT_SF"/>
    <property type="match status" value="1"/>
</dbReference>
<name>A0A4R0KGW9_9ACTN</name>
<dbReference type="EMBL" id="SJKB01000007">
    <property type="protein sequence ID" value="TCC59761.1"/>
    <property type="molecule type" value="Genomic_DNA"/>
</dbReference>
<dbReference type="PANTHER" id="PTHR43877:SF1">
    <property type="entry name" value="ACETYLTRANSFERASE"/>
    <property type="match status" value="1"/>
</dbReference>
<feature type="domain" description="N-acetyltransferase" evidence="3">
    <location>
        <begin position="6"/>
        <end position="180"/>
    </location>
</feature>
<keyword evidence="2" id="KW-0012">Acyltransferase</keyword>
<dbReference type="InterPro" id="IPR050832">
    <property type="entry name" value="Bact_Acetyltransf"/>
</dbReference>
<evidence type="ECO:0000313" key="4">
    <source>
        <dbReference type="EMBL" id="TCC59761.1"/>
    </source>
</evidence>
<evidence type="ECO:0000256" key="1">
    <source>
        <dbReference type="ARBA" id="ARBA00022679"/>
    </source>
</evidence>
<dbReference type="OrthoDB" id="118465at2"/>
<gene>
    <name evidence="4" type="ORF">E0H73_22200</name>
</gene>
<keyword evidence="1 4" id="KW-0808">Transferase</keyword>